<keyword evidence="2" id="KW-1185">Reference proteome</keyword>
<keyword evidence="1" id="KW-0547">Nucleotide-binding</keyword>
<organism evidence="1 2">
    <name type="scientific">Fictibacillus norfolkensis</name>
    <dbReference type="NCBI Taxonomy" id="2762233"/>
    <lineage>
        <taxon>Bacteria</taxon>
        <taxon>Bacillati</taxon>
        <taxon>Bacillota</taxon>
        <taxon>Bacilli</taxon>
        <taxon>Bacillales</taxon>
        <taxon>Fictibacillaceae</taxon>
        <taxon>Fictibacillus</taxon>
    </lineage>
</organism>
<protein>
    <submittedName>
        <fullName evidence="1">RNA helicase</fullName>
    </submittedName>
</protein>
<evidence type="ECO:0000313" key="1">
    <source>
        <dbReference type="EMBL" id="MBD7962417.1"/>
    </source>
</evidence>
<comment type="caution">
    <text evidence="1">The sequence shown here is derived from an EMBL/GenBank/DDBJ whole genome shotgun (WGS) entry which is preliminary data.</text>
</comment>
<dbReference type="Proteomes" id="UP000603641">
    <property type="component" value="Unassembled WGS sequence"/>
</dbReference>
<dbReference type="GO" id="GO:0004386">
    <property type="term" value="F:helicase activity"/>
    <property type="evidence" value="ECO:0007669"/>
    <property type="project" value="UniProtKB-KW"/>
</dbReference>
<reference evidence="1 2" key="1">
    <citation type="submission" date="2020-08" db="EMBL/GenBank/DDBJ databases">
        <title>A Genomic Blueprint of the Chicken Gut Microbiome.</title>
        <authorList>
            <person name="Gilroy R."/>
            <person name="Ravi A."/>
            <person name="Getino M."/>
            <person name="Pursley I."/>
            <person name="Horton D.L."/>
            <person name="Alikhan N.-F."/>
            <person name="Baker D."/>
            <person name="Gharbi K."/>
            <person name="Hall N."/>
            <person name="Watson M."/>
            <person name="Adriaenssens E.M."/>
            <person name="Foster-Nyarko E."/>
            <person name="Jarju S."/>
            <person name="Secka A."/>
            <person name="Antonio M."/>
            <person name="Oren A."/>
            <person name="Chaudhuri R."/>
            <person name="La Ragione R.M."/>
            <person name="Hildebrand F."/>
            <person name="Pallen M.J."/>
        </authorList>
    </citation>
    <scope>NUCLEOTIDE SEQUENCE [LARGE SCALE GENOMIC DNA]</scope>
    <source>
        <strain evidence="1 2">Sa2CUA10</strain>
    </source>
</reference>
<accession>A0ABR8SG33</accession>
<sequence length="151" mass="17764">MKIMELTYFIERDNEYEAFLTYKIPENMHNDEKYARQLCEFFVTGGKEYELQSNEMKGSEEILIVREVGEARRFTEETSYKGRGIFLEFRSYNSSGDMPVLQTQALNSHWDVIRYLLKDVVDIPGKGQFLRDSAEIDEDRAVYVIYVGDKI</sequence>
<keyword evidence="1" id="KW-0347">Helicase</keyword>
<name>A0ABR8SG33_9BACL</name>
<evidence type="ECO:0000313" key="2">
    <source>
        <dbReference type="Proteomes" id="UP000603641"/>
    </source>
</evidence>
<keyword evidence="1" id="KW-0067">ATP-binding</keyword>
<dbReference type="EMBL" id="JACSQM010000001">
    <property type="protein sequence ID" value="MBD7962417.1"/>
    <property type="molecule type" value="Genomic_DNA"/>
</dbReference>
<keyword evidence="1" id="KW-0378">Hydrolase</keyword>
<proteinExistence type="predicted"/>
<gene>
    <name evidence="1" type="ORF">H9648_00005</name>
</gene>